<organism evidence="8 9">
    <name type="scientific">Acaryochloris marina (strain MBIC 11017)</name>
    <dbReference type="NCBI Taxonomy" id="329726"/>
    <lineage>
        <taxon>Bacteria</taxon>
        <taxon>Bacillati</taxon>
        <taxon>Cyanobacteriota</taxon>
        <taxon>Cyanophyceae</taxon>
        <taxon>Acaryochloridales</taxon>
        <taxon>Acaryochloridaceae</taxon>
        <taxon>Acaryochloris</taxon>
    </lineage>
</organism>
<name>B0C037_ACAM1</name>
<feature type="transmembrane region" description="Helical" evidence="7">
    <location>
        <begin position="96"/>
        <end position="123"/>
    </location>
</feature>
<dbReference type="EMBL" id="CP000828">
    <property type="protein sequence ID" value="ABW28384.1"/>
    <property type="molecule type" value="Genomic_DNA"/>
</dbReference>
<accession>B0C037</accession>
<dbReference type="Proteomes" id="UP000000268">
    <property type="component" value="Chromosome"/>
</dbReference>
<gene>
    <name evidence="8" type="ordered locus">AM1_3390</name>
</gene>
<dbReference type="PANTHER" id="PTHR43266">
    <property type="entry name" value="MACROLIDE-EFFLUX PROTEIN"/>
    <property type="match status" value="1"/>
</dbReference>
<feature type="transmembrane region" description="Helical" evidence="7">
    <location>
        <begin position="144"/>
        <end position="166"/>
    </location>
</feature>
<dbReference type="STRING" id="329726.AM1_3390"/>
<dbReference type="CDD" id="cd06173">
    <property type="entry name" value="MFS_MefA_like"/>
    <property type="match status" value="1"/>
</dbReference>
<dbReference type="eggNOG" id="COG2814">
    <property type="taxonomic scope" value="Bacteria"/>
</dbReference>
<keyword evidence="5 7" id="KW-1133">Transmembrane helix</keyword>
<comment type="subcellular location">
    <subcellularLocation>
        <location evidence="1">Cell membrane</location>
        <topology evidence="1">Multi-pass membrane protein</topology>
    </subcellularLocation>
</comment>
<evidence type="ECO:0000313" key="9">
    <source>
        <dbReference type="Proteomes" id="UP000000268"/>
    </source>
</evidence>
<dbReference type="OrthoDB" id="9775268at2"/>
<feature type="transmembrane region" description="Helical" evidence="7">
    <location>
        <begin position="218"/>
        <end position="241"/>
    </location>
</feature>
<evidence type="ECO:0000256" key="4">
    <source>
        <dbReference type="ARBA" id="ARBA00022692"/>
    </source>
</evidence>
<sequence length="424" mass="45761">MHTFLIIWLGQFASLLGSELTNFATTLWAWETTGRATPLSLIMLFTQIPKLLIAPFAGIWVDRYSRKYLMLLGDCVAGCSTLALLALFLSDHLQVWHLYITGAINGLFGYIQGLAYTASLTLIVPKQHYSRVTALGSVKTSSTFILAPILAGALYASIGFTGILAIDITTFFVAIASLGIVHISQTPESSPSNELPPWQTLTFGFQYLWGRPSLMALLSFWVINNFVDSATFAILPAMVLARSGNDSLVWGTLFAFFGLGGLLGGLTLSIWGGPQRRIHSVLMASALWKVGIIVLALAQQTVTKISTALFSGFCSPFPISANQTIWMSKVEPEVQGRVFATRFFLTQLSSPIGYAIAGPLADRFFEPAMQPRGALAGFFEPIFGTGLGAGMALQVSIFALCGMLIAIGGYGSRPLRSVELSSKD</sequence>
<dbReference type="KEGG" id="amr:AM1_3390"/>
<dbReference type="HOGENOM" id="CLU_034180_16_0_3"/>
<reference evidence="8 9" key="1">
    <citation type="journal article" date="2008" name="Proc. Natl. Acad. Sci. U.S.A.">
        <title>Niche adaptation and genome expansion in the chlorophyll d-producing cyanobacterium Acaryochloris marina.</title>
        <authorList>
            <person name="Swingley W.D."/>
            <person name="Chen M."/>
            <person name="Cheung P.C."/>
            <person name="Conrad A.L."/>
            <person name="Dejesa L.C."/>
            <person name="Hao J."/>
            <person name="Honchak B.M."/>
            <person name="Karbach L.E."/>
            <person name="Kurdoglu A."/>
            <person name="Lahiri S."/>
            <person name="Mastrian S.D."/>
            <person name="Miyashita H."/>
            <person name="Page L."/>
            <person name="Ramakrishna P."/>
            <person name="Satoh S."/>
            <person name="Sattley W.M."/>
            <person name="Shimada Y."/>
            <person name="Taylor H.L."/>
            <person name="Tomo T."/>
            <person name="Tsuchiya T."/>
            <person name="Wang Z.T."/>
            <person name="Raymond J."/>
            <person name="Mimuro M."/>
            <person name="Blankenship R.E."/>
            <person name="Touchman J.W."/>
        </authorList>
    </citation>
    <scope>NUCLEOTIDE SEQUENCE [LARGE SCALE GENOMIC DNA]</scope>
    <source>
        <strain evidence="9">MBIC 11017</strain>
    </source>
</reference>
<keyword evidence="9" id="KW-1185">Reference proteome</keyword>
<dbReference type="SUPFAM" id="SSF103473">
    <property type="entry name" value="MFS general substrate transporter"/>
    <property type="match status" value="1"/>
</dbReference>
<feature type="transmembrane region" description="Helical" evidence="7">
    <location>
        <begin position="68"/>
        <end position="90"/>
    </location>
</feature>
<keyword evidence="2" id="KW-0813">Transport</keyword>
<dbReference type="GO" id="GO:0022857">
    <property type="term" value="F:transmembrane transporter activity"/>
    <property type="evidence" value="ECO:0007669"/>
    <property type="project" value="InterPro"/>
</dbReference>
<dbReference type="GO" id="GO:0005886">
    <property type="term" value="C:plasma membrane"/>
    <property type="evidence" value="ECO:0007669"/>
    <property type="project" value="UniProtKB-SubCell"/>
</dbReference>
<keyword evidence="4 7" id="KW-0812">Transmembrane</keyword>
<feature type="transmembrane region" description="Helical" evidence="7">
    <location>
        <begin position="278"/>
        <end position="298"/>
    </location>
</feature>
<dbReference type="AlphaFoldDB" id="B0C037"/>
<evidence type="ECO:0000256" key="3">
    <source>
        <dbReference type="ARBA" id="ARBA00022475"/>
    </source>
</evidence>
<dbReference type="InterPro" id="IPR011701">
    <property type="entry name" value="MFS"/>
</dbReference>
<dbReference type="Gene3D" id="1.20.1250.20">
    <property type="entry name" value="MFS general substrate transporter like domains"/>
    <property type="match status" value="1"/>
</dbReference>
<dbReference type="InterPro" id="IPR036259">
    <property type="entry name" value="MFS_trans_sf"/>
</dbReference>
<protein>
    <submittedName>
        <fullName evidence="8">Major facilitator superfamily transporter</fullName>
    </submittedName>
</protein>
<evidence type="ECO:0000256" key="5">
    <source>
        <dbReference type="ARBA" id="ARBA00022989"/>
    </source>
</evidence>
<proteinExistence type="predicted"/>
<keyword evidence="6 7" id="KW-0472">Membrane</keyword>
<evidence type="ECO:0000256" key="6">
    <source>
        <dbReference type="ARBA" id="ARBA00023136"/>
    </source>
</evidence>
<feature type="transmembrane region" description="Helical" evidence="7">
    <location>
        <begin position="248"/>
        <end position="272"/>
    </location>
</feature>
<feature type="transmembrane region" description="Helical" evidence="7">
    <location>
        <begin position="381"/>
        <end position="407"/>
    </location>
</feature>
<feature type="transmembrane region" description="Helical" evidence="7">
    <location>
        <begin position="39"/>
        <end position="61"/>
    </location>
</feature>
<evidence type="ECO:0000313" key="8">
    <source>
        <dbReference type="EMBL" id="ABW28384.1"/>
    </source>
</evidence>
<dbReference type="PANTHER" id="PTHR43266:SF2">
    <property type="entry name" value="MAJOR FACILITATOR SUPERFAMILY (MFS) PROFILE DOMAIN-CONTAINING PROTEIN"/>
    <property type="match status" value="1"/>
</dbReference>
<keyword evidence="3" id="KW-1003">Cell membrane</keyword>
<evidence type="ECO:0000256" key="7">
    <source>
        <dbReference type="SAM" id="Phobius"/>
    </source>
</evidence>
<evidence type="ECO:0000256" key="2">
    <source>
        <dbReference type="ARBA" id="ARBA00022448"/>
    </source>
</evidence>
<evidence type="ECO:0000256" key="1">
    <source>
        <dbReference type="ARBA" id="ARBA00004651"/>
    </source>
</evidence>
<dbReference type="Pfam" id="PF07690">
    <property type="entry name" value="MFS_1"/>
    <property type="match status" value="1"/>
</dbReference>
<dbReference type="RefSeq" id="WP_012163783.1">
    <property type="nucleotide sequence ID" value="NC_009925.1"/>
</dbReference>